<feature type="compositionally biased region" description="Polar residues" evidence="1">
    <location>
        <begin position="73"/>
        <end position="82"/>
    </location>
</feature>
<organism evidence="3 4">
    <name type="scientific">Enterococcus faecium</name>
    <name type="common">Streptococcus faecium</name>
    <dbReference type="NCBI Taxonomy" id="1352"/>
    <lineage>
        <taxon>Bacteria</taxon>
        <taxon>Bacillati</taxon>
        <taxon>Bacillota</taxon>
        <taxon>Bacilli</taxon>
        <taxon>Lactobacillales</taxon>
        <taxon>Enterococcaceae</taxon>
        <taxon>Enterococcus</taxon>
    </lineage>
</organism>
<evidence type="ECO:0000256" key="1">
    <source>
        <dbReference type="SAM" id="MobiDB-lite"/>
    </source>
</evidence>
<feature type="region of interest" description="Disordered" evidence="1">
    <location>
        <begin position="72"/>
        <end position="94"/>
    </location>
</feature>
<feature type="transmembrane region" description="Helical" evidence="2">
    <location>
        <begin position="50"/>
        <end position="68"/>
    </location>
</feature>
<reference evidence="3 4" key="1">
    <citation type="submission" date="2017-05" db="EMBL/GenBank/DDBJ databases">
        <title>The Genome Sequence of Enterococcus faecium 7H8_DIV0219.</title>
        <authorList>
            <consortium name="The Broad Institute Genomics Platform"/>
            <consortium name="The Broad Institute Genomic Center for Infectious Diseases"/>
            <person name="Earl A."/>
            <person name="Manson A."/>
            <person name="Schwartman J."/>
            <person name="Gilmore M."/>
            <person name="Abouelleil A."/>
            <person name="Cao P."/>
            <person name="Chapman S."/>
            <person name="Cusick C."/>
            <person name="Shea T."/>
            <person name="Young S."/>
            <person name="Neafsey D."/>
            <person name="Nusbaum C."/>
            <person name="Birren B."/>
        </authorList>
    </citation>
    <scope>NUCLEOTIDE SEQUENCE [LARGE SCALE GENOMIC DNA]</scope>
    <source>
        <strain evidence="3 4">7H8_DIV0219</strain>
    </source>
</reference>
<dbReference type="Pfam" id="PF04531">
    <property type="entry name" value="Phage_holin_1"/>
    <property type="match status" value="1"/>
</dbReference>
<dbReference type="RefSeq" id="WP_086323122.1">
    <property type="nucleotide sequence ID" value="NZ_NGKW01000002.1"/>
</dbReference>
<protein>
    <submittedName>
        <fullName evidence="3">Phage phi LC3 family holin</fullName>
    </submittedName>
</protein>
<sequence>MINWKTRFKNPQFWVPFILFLFSTIGSVAHVTEADVTTWNGVVQIVKNIVMNPAQLFALVFTLYGYIVDPTTKGFSDSQQALSYKKPKDWREKQ</sequence>
<dbReference type="NCBIfam" id="TIGR01598">
    <property type="entry name" value="holin_phiLC3"/>
    <property type="match status" value="1"/>
</dbReference>
<evidence type="ECO:0000313" key="4">
    <source>
        <dbReference type="Proteomes" id="UP000194885"/>
    </source>
</evidence>
<dbReference type="AlphaFoldDB" id="A0A242BGJ2"/>
<name>A0A242BGJ2_ENTFC</name>
<comment type="caution">
    <text evidence="3">The sequence shown here is derived from an EMBL/GenBank/DDBJ whole genome shotgun (WGS) entry which is preliminary data.</text>
</comment>
<evidence type="ECO:0000256" key="2">
    <source>
        <dbReference type="SAM" id="Phobius"/>
    </source>
</evidence>
<gene>
    <name evidence="3" type="ORF">A5810_000850</name>
</gene>
<dbReference type="InterPro" id="IPR006485">
    <property type="entry name" value="Phage-like_holin"/>
</dbReference>
<proteinExistence type="predicted"/>
<dbReference type="EMBL" id="NGKW01000002">
    <property type="protein sequence ID" value="OTN94607.1"/>
    <property type="molecule type" value="Genomic_DNA"/>
</dbReference>
<keyword evidence="2" id="KW-0812">Transmembrane</keyword>
<dbReference type="Proteomes" id="UP000194885">
    <property type="component" value="Unassembled WGS sequence"/>
</dbReference>
<accession>A0A242BGJ2</accession>
<keyword evidence="2" id="KW-0472">Membrane</keyword>
<evidence type="ECO:0000313" key="3">
    <source>
        <dbReference type="EMBL" id="OTN94607.1"/>
    </source>
</evidence>
<keyword evidence="2" id="KW-1133">Transmembrane helix</keyword>